<keyword evidence="4" id="KW-0217">Developmental protein</keyword>
<keyword evidence="14" id="KW-1185">Reference proteome</keyword>
<evidence type="ECO:0000256" key="7">
    <source>
        <dbReference type="ARBA" id="ARBA00023125"/>
    </source>
</evidence>
<dbReference type="GO" id="GO:0007283">
    <property type="term" value="P:spermatogenesis"/>
    <property type="evidence" value="ECO:0007669"/>
    <property type="project" value="TreeGrafter"/>
</dbReference>
<evidence type="ECO:0000256" key="10">
    <source>
        <dbReference type="ARBA" id="ARBA00023254"/>
    </source>
</evidence>
<dbReference type="KEGG" id="sliu:111356514"/>
<dbReference type="Proteomes" id="UP000301870">
    <property type="component" value="Chromosome 23"/>
</dbReference>
<dbReference type="InterPro" id="IPR009071">
    <property type="entry name" value="HMG_box_dom"/>
</dbReference>
<evidence type="ECO:0000256" key="12">
    <source>
        <dbReference type="SAM" id="MobiDB-lite"/>
    </source>
</evidence>
<dbReference type="Gene3D" id="1.10.30.10">
    <property type="entry name" value="High mobility group box domain"/>
    <property type="match status" value="1"/>
</dbReference>
<dbReference type="PANTHER" id="PTHR21358:SF4">
    <property type="entry name" value="PROTEIN MAELSTROM HOMOLOG"/>
    <property type="match status" value="1"/>
</dbReference>
<dbReference type="SUPFAM" id="SSF47095">
    <property type="entry name" value="HMG-box"/>
    <property type="match status" value="1"/>
</dbReference>
<evidence type="ECO:0000256" key="2">
    <source>
        <dbReference type="ARBA" id="ARBA00004496"/>
    </source>
</evidence>
<evidence type="ECO:0000256" key="11">
    <source>
        <dbReference type="PROSITE-ProRule" id="PRU00267"/>
    </source>
</evidence>
<dbReference type="GO" id="GO:0045892">
    <property type="term" value="P:negative regulation of DNA-templated transcription"/>
    <property type="evidence" value="ECO:0007669"/>
    <property type="project" value="TreeGrafter"/>
</dbReference>
<protein>
    <submittedName>
        <fullName evidence="15">Protein maelstrom homolog isoform X1</fullName>
    </submittedName>
</protein>
<dbReference type="AlphaFoldDB" id="A0A9J7EDI1"/>
<dbReference type="GeneID" id="111356514"/>
<dbReference type="InterPro" id="IPR039259">
    <property type="entry name" value="Protein_maelstrom"/>
</dbReference>
<dbReference type="PROSITE" id="PS50118">
    <property type="entry name" value="HMG_BOX_2"/>
    <property type="match status" value="1"/>
</dbReference>
<feature type="compositionally biased region" description="Low complexity" evidence="12">
    <location>
        <begin position="524"/>
        <end position="533"/>
    </location>
</feature>
<dbReference type="RefSeq" id="XP_022826671.1">
    <property type="nucleotide sequence ID" value="XM_022970903.1"/>
</dbReference>
<organism evidence="14 15">
    <name type="scientific">Spodoptera litura</name>
    <name type="common">Asian cotton leafworm</name>
    <dbReference type="NCBI Taxonomy" id="69820"/>
    <lineage>
        <taxon>Eukaryota</taxon>
        <taxon>Metazoa</taxon>
        <taxon>Ecdysozoa</taxon>
        <taxon>Arthropoda</taxon>
        <taxon>Hexapoda</taxon>
        <taxon>Insecta</taxon>
        <taxon>Pterygota</taxon>
        <taxon>Neoptera</taxon>
        <taxon>Endopterygota</taxon>
        <taxon>Lepidoptera</taxon>
        <taxon>Glossata</taxon>
        <taxon>Ditrysia</taxon>
        <taxon>Noctuoidea</taxon>
        <taxon>Noctuidae</taxon>
        <taxon>Amphipyrinae</taxon>
        <taxon>Spodoptera</taxon>
    </lineage>
</organism>
<feature type="domain" description="HMG box" evidence="13">
    <location>
        <begin position="3"/>
        <end position="72"/>
    </location>
</feature>
<evidence type="ECO:0000256" key="9">
    <source>
        <dbReference type="ARBA" id="ARBA00023242"/>
    </source>
</evidence>
<dbReference type="GO" id="GO:0005634">
    <property type="term" value="C:nucleus"/>
    <property type="evidence" value="ECO:0007669"/>
    <property type="project" value="UniProtKB-SubCell"/>
</dbReference>
<feature type="region of interest" description="Disordered" evidence="12">
    <location>
        <begin position="377"/>
        <end position="492"/>
    </location>
</feature>
<dbReference type="GO" id="GO:0060964">
    <property type="term" value="P:regulation of miRNA-mediated gene silencing"/>
    <property type="evidence" value="ECO:0007669"/>
    <property type="project" value="InterPro"/>
</dbReference>
<dbReference type="GO" id="GO:0030154">
    <property type="term" value="P:cell differentiation"/>
    <property type="evidence" value="ECO:0007669"/>
    <property type="project" value="UniProtKB-KW"/>
</dbReference>
<dbReference type="Pfam" id="PF13017">
    <property type="entry name" value="Maelstrom"/>
    <property type="match status" value="1"/>
</dbReference>
<evidence type="ECO:0000256" key="8">
    <source>
        <dbReference type="ARBA" id="ARBA00023158"/>
    </source>
</evidence>
<evidence type="ECO:0000313" key="14">
    <source>
        <dbReference type="Proteomes" id="UP000301870"/>
    </source>
</evidence>
<comment type="subcellular location">
    <subcellularLocation>
        <location evidence="2">Cytoplasm</location>
    </subcellularLocation>
    <subcellularLocation>
        <location evidence="1">Nucleus</location>
    </subcellularLocation>
</comment>
<keyword evidence="8" id="KW-0943">RNA-mediated gene silencing</keyword>
<keyword evidence="5" id="KW-0963">Cytoplasm</keyword>
<comment type="similarity">
    <text evidence="3">Belongs to the maelstrom family.</text>
</comment>
<dbReference type="GO" id="GO:0007140">
    <property type="term" value="P:male meiotic nuclear division"/>
    <property type="evidence" value="ECO:0007669"/>
    <property type="project" value="TreeGrafter"/>
</dbReference>
<feature type="region of interest" description="Disordered" evidence="12">
    <location>
        <begin position="510"/>
        <end position="533"/>
    </location>
</feature>
<name>A0A9J7EDI1_SPOLT</name>
<evidence type="ECO:0000313" key="15">
    <source>
        <dbReference type="RefSeq" id="XP_022826671.1"/>
    </source>
</evidence>
<gene>
    <name evidence="15" type="primary">LOC111356514</name>
</gene>
<dbReference type="CTD" id="84944"/>
<dbReference type="OrthoDB" id="24555at2759"/>
<evidence type="ECO:0000256" key="3">
    <source>
        <dbReference type="ARBA" id="ARBA00007057"/>
    </source>
</evidence>
<evidence type="ECO:0000256" key="6">
    <source>
        <dbReference type="ARBA" id="ARBA00022782"/>
    </source>
</evidence>
<feature type="compositionally biased region" description="Low complexity" evidence="12">
    <location>
        <begin position="386"/>
        <end position="406"/>
    </location>
</feature>
<dbReference type="InterPro" id="IPR036910">
    <property type="entry name" value="HMG_box_dom_sf"/>
</dbReference>
<keyword evidence="7 11" id="KW-0238">DNA-binding</keyword>
<dbReference type="PANTHER" id="PTHR21358">
    <property type="entry name" value="PROTEIN MAELSTROM HOMOLOG"/>
    <property type="match status" value="1"/>
</dbReference>
<accession>A0A9J7EDI1</accession>
<evidence type="ECO:0000256" key="5">
    <source>
        <dbReference type="ARBA" id="ARBA00022490"/>
    </source>
</evidence>
<dbReference type="GO" id="GO:0043186">
    <property type="term" value="C:P granule"/>
    <property type="evidence" value="ECO:0007669"/>
    <property type="project" value="TreeGrafter"/>
</dbReference>
<feature type="compositionally biased region" description="Low complexity" evidence="12">
    <location>
        <begin position="452"/>
        <end position="465"/>
    </location>
</feature>
<feature type="compositionally biased region" description="Polar residues" evidence="12">
    <location>
        <begin position="408"/>
        <end position="441"/>
    </location>
</feature>
<keyword evidence="10" id="KW-0469">Meiosis</keyword>
<sequence length="533" mass="59847">MPKKLPNSGFYYFMLDFKEQQRLKGIHYQALSEVVPVADPEWRSLPPSARAKYEEIAMKAKEKRNMPTTKYASTGVPLQMIAQQEEEKQSAIDTEIQDIRNLVKTKTLSNEILDEYFYLIDVNYYCKWDDGMHLIGESTVLRFNLRNGIKDYYPELINPGMIPTGYASDVKEGCIELGLDMPDEESPSNMMDILANIIDFLRQKDVNSKALPPLFTMPEKLIPCKSFLNQMCRTANLKGEDELLFRLYRLDTLFFYLINGIKTQRNEGFPHESLALAVLRKDNFRYSQGLACKHHTERGKPIECTDSRTFRWAYTVLDSCCPVAGIQVRPGNHVPSDINVEKFKDDRATRTKARIAGYEAASSSCNTTANDSILDDTASTSGSVVSAPSRAWAQPSSSQASSAWPQLAGNQPSSDWPQLSPSQSSSAWPQLPGSSTGSGSQMARAWPQPFLSQSSRPRGKPSGSGATERQSESGRRERRTHEPLRMPQADYSQNIQGTNEWMEKHSPLLETAGHGRGRGLASSMNKMNINKKK</sequence>
<keyword evidence="9 11" id="KW-0539">Nucleus</keyword>
<dbReference type="GO" id="GO:0043565">
    <property type="term" value="F:sequence-specific DNA binding"/>
    <property type="evidence" value="ECO:0007669"/>
    <property type="project" value="TreeGrafter"/>
</dbReference>
<feature type="DNA-binding region" description="HMG box" evidence="11">
    <location>
        <begin position="3"/>
        <end position="72"/>
    </location>
</feature>
<feature type="compositionally biased region" description="Basic and acidic residues" evidence="12">
    <location>
        <begin position="469"/>
        <end position="484"/>
    </location>
</feature>
<keyword evidence="6" id="KW-0221">Differentiation</keyword>
<reference evidence="15" key="1">
    <citation type="submission" date="2025-08" db="UniProtKB">
        <authorList>
            <consortium name="RefSeq"/>
        </authorList>
    </citation>
    <scope>IDENTIFICATION</scope>
    <source>
        <strain evidence="15">Ishihara</strain>
        <tissue evidence="15">Whole body</tissue>
    </source>
</reference>
<dbReference type="GO" id="GO:0034587">
    <property type="term" value="P:piRNA processing"/>
    <property type="evidence" value="ECO:0007669"/>
    <property type="project" value="TreeGrafter"/>
</dbReference>
<proteinExistence type="inferred from homology"/>
<evidence type="ECO:0000259" key="13">
    <source>
        <dbReference type="PROSITE" id="PS50118"/>
    </source>
</evidence>
<dbReference type="InterPro" id="IPR024970">
    <property type="entry name" value="Maelstrom"/>
</dbReference>
<evidence type="ECO:0000256" key="4">
    <source>
        <dbReference type="ARBA" id="ARBA00022473"/>
    </source>
</evidence>
<evidence type="ECO:0000256" key="1">
    <source>
        <dbReference type="ARBA" id="ARBA00004123"/>
    </source>
</evidence>